<dbReference type="Gene3D" id="1.25.40.10">
    <property type="entry name" value="Tetratricopeptide repeat domain"/>
    <property type="match status" value="1"/>
</dbReference>
<dbReference type="SMART" id="SM00671">
    <property type="entry name" value="SEL1"/>
    <property type="match status" value="2"/>
</dbReference>
<accession>A0ABU8WQY7</accession>
<evidence type="ECO:0000256" key="1">
    <source>
        <dbReference type="SAM" id="MobiDB-lite"/>
    </source>
</evidence>
<gene>
    <name evidence="3" type="ORF">WKW82_25180</name>
</gene>
<proteinExistence type="predicted"/>
<dbReference type="InterPro" id="IPR006597">
    <property type="entry name" value="Sel1-like"/>
</dbReference>
<name>A0ABU8WQY7_9BURK</name>
<evidence type="ECO:0008006" key="5">
    <source>
        <dbReference type="Google" id="ProtNLM"/>
    </source>
</evidence>
<dbReference type="Proteomes" id="UP001385892">
    <property type="component" value="Unassembled WGS sequence"/>
</dbReference>
<keyword evidence="2" id="KW-1133">Transmembrane helix</keyword>
<feature type="compositionally biased region" description="Pro residues" evidence="1">
    <location>
        <begin position="126"/>
        <end position="191"/>
    </location>
</feature>
<dbReference type="EMBL" id="JBBKZT010000012">
    <property type="protein sequence ID" value="MEJ8849962.1"/>
    <property type="molecule type" value="Genomic_DNA"/>
</dbReference>
<keyword evidence="4" id="KW-1185">Reference proteome</keyword>
<feature type="region of interest" description="Disordered" evidence="1">
    <location>
        <begin position="117"/>
        <end position="195"/>
    </location>
</feature>
<protein>
    <recommendedName>
        <fullName evidence="5">Sel1 repeat family protein</fullName>
    </recommendedName>
</protein>
<dbReference type="Pfam" id="PF08238">
    <property type="entry name" value="Sel1"/>
    <property type="match status" value="2"/>
</dbReference>
<keyword evidence="2" id="KW-0472">Membrane</keyword>
<feature type="transmembrane region" description="Helical" evidence="2">
    <location>
        <begin position="204"/>
        <end position="222"/>
    </location>
</feature>
<evidence type="ECO:0000313" key="4">
    <source>
        <dbReference type="Proteomes" id="UP001385892"/>
    </source>
</evidence>
<dbReference type="RefSeq" id="WP_340345123.1">
    <property type="nucleotide sequence ID" value="NZ_JBBKZT010000012.1"/>
</dbReference>
<dbReference type="SUPFAM" id="SSF81901">
    <property type="entry name" value="HCP-like"/>
    <property type="match status" value="1"/>
</dbReference>
<dbReference type="InterPro" id="IPR011990">
    <property type="entry name" value="TPR-like_helical_dom_sf"/>
</dbReference>
<sequence length="384" mass="41012">MPTRLIQLEQHPSGTASFQLSGPAALLILAVEDLEIAIIRPGPPERYLDPRNPDDAWATSVYRFRPLNPRRQGNTVWLDIDHGVTYHLEANKPYLLRLKQFEGMESDEVFTGLATLRRPSTKPAGWMPPPDPKGPVSLPPPPPPPPEPPPKVEPEPVEVPPPPAPAVPVPPPEPPPPPPPPPPKAPAPAPAPAVAASGSRRGMLAALLVLVLIGAGVGYFMWSKRSPDPTPPPVAVTPAPTPNAEPSLESIRALLATNPDAAQVRAMADPLRKANKLLDGQFLLYRYAGEHGDAEAARIVGGFYDPDTWTQESSPMPAANPSEAGRWLKQAAAANDAEAQYRYAMLLKKGRTDEADGPEQAIGWLRKAAEQGHAGAKAALGTPP</sequence>
<organism evidence="3 4">
    <name type="scientific">Variovorax rhizosphaerae</name>
    <dbReference type="NCBI Taxonomy" id="1836200"/>
    <lineage>
        <taxon>Bacteria</taxon>
        <taxon>Pseudomonadati</taxon>
        <taxon>Pseudomonadota</taxon>
        <taxon>Betaproteobacteria</taxon>
        <taxon>Burkholderiales</taxon>
        <taxon>Comamonadaceae</taxon>
        <taxon>Variovorax</taxon>
    </lineage>
</organism>
<keyword evidence="2" id="KW-0812">Transmembrane</keyword>
<evidence type="ECO:0000256" key="2">
    <source>
        <dbReference type="SAM" id="Phobius"/>
    </source>
</evidence>
<reference evidence="3 4" key="1">
    <citation type="submission" date="2024-03" db="EMBL/GenBank/DDBJ databases">
        <title>Novel species of the genus Variovorax.</title>
        <authorList>
            <person name="Liu Q."/>
            <person name="Xin Y.-H."/>
        </authorList>
    </citation>
    <scope>NUCLEOTIDE SEQUENCE [LARGE SCALE GENOMIC DNA]</scope>
    <source>
        <strain evidence="3 4">KACC 18900</strain>
    </source>
</reference>
<dbReference type="PRINTS" id="PR01217">
    <property type="entry name" value="PRICHEXTENSN"/>
</dbReference>
<evidence type="ECO:0000313" key="3">
    <source>
        <dbReference type="EMBL" id="MEJ8849962.1"/>
    </source>
</evidence>
<comment type="caution">
    <text evidence="3">The sequence shown here is derived from an EMBL/GenBank/DDBJ whole genome shotgun (WGS) entry which is preliminary data.</text>
</comment>